<organism evidence="11 12">
    <name type="scientific">Trema orientale</name>
    <name type="common">Charcoal tree</name>
    <name type="synonym">Celtis orientalis</name>
    <dbReference type="NCBI Taxonomy" id="63057"/>
    <lineage>
        <taxon>Eukaryota</taxon>
        <taxon>Viridiplantae</taxon>
        <taxon>Streptophyta</taxon>
        <taxon>Embryophyta</taxon>
        <taxon>Tracheophyta</taxon>
        <taxon>Spermatophyta</taxon>
        <taxon>Magnoliopsida</taxon>
        <taxon>eudicotyledons</taxon>
        <taxon>Gunneridae</taxon>
        <taxon>Pentapetalae</taxon>
        <taxon>rosids</taxon>
        <taxon>fabids</taxon>
        <taxon>Rosales</taxon>
        <taxon>Cannabaceae</taxon>
        <taxon>Trema</taxon>
    </lineage>
</organism>
<keyword evidence="2" id="KW-0677">Repeat</keyword>
<evidence type="ECO:0000256" key="8">
    <source>
        <dbReference type="PROSITE-ProRule" id="PRU00042"/>
    </source>
</evidence>
<dbReference type="GO" id="GO:0008270">
    <property type="term" value="F:zinc ion binding"/>
    <property type="evidence" value="ECO:0007669"/>
    <property type="project" value="UniProtKB-KW"/>
</dbReference>
<dbReference type="InParanoid" id="A0A2P5E4D0"/>
<evidence type="ECO:0000313" key="11">
    <source>
        <dbReference type="EMBL" id="PON80404.1"/>
    </source>
</evidence>
<dbReference type="Pfam" id="PF22992">
    <property type="entry name" value="C2CH-4th_BIRD-IDD"/>
    <property type="match status" value="1"/>
</dbReference>
<dbReference type="Proteomes" id="UP000237000">
    <property type="component" value="Unassembled WGS sequence"/>
</dbReference>
<dbReference type="InterPro" id="IPR055185">
    <property type="entry name" value="C2CH-4th_BIRD-IDD"/>
</dbReference>
<reference evidence="12" key="1">
    <citation type="submission" date="2016-06" db="EMBL/GenBank/DDBJ databases">
        <title>Parallel loss of symbiosis genes in relatives of nitrogen-fixing non-legume Parasponia.</title>
        <authorList>
            <person name="Van Velzen R."/>
            <person name="Holmer R."/>
            <person name="Bu F."/>
            <person name="Rutten L."/>
            <person name="Van Zeijl A."/>
            <person name="Liu W."/>
            <person name="Santuari L."/>
            <person name="Cao Q."/>
            <person name="Sharma T."/>
            <person name="Shen D."/>
            <person name="Roswanjaya Y."/>
            <person name="Wardhani T."/>
            <person name="Kalhor M.S."/>
            <person name="Jansen J."/>
            <person name="Van den Hoogen J."/>
            <person name="Gungor B."/>
            <person name="Hartog M."/>
            <person name="Hontelez J."/>
            <person name="Verver J."/>
            <person name="Yang W.-C."/>
            <person name="Schijlen E."/>
            <person name="Repin R."/>
            <person name="Schilthuizen M."/>
            <person name="Schranz E."/>
            <person name="Heidstra R."/>
            <person name="Miyata K."/>
            <person name="Fedorova E."/>
            <person name="Kohlen W."/>
            <person name="Bisseling T."/>
            <person name="Smit S."/>
            <person name="Geurts R."/>
        </authorList>
    </citation>
    <scope>NUCLEOTIDE SEQUENCE [LARGE SCALE GENOMIC DNA]</scope>
    <source>
        <strain evidence="12">cv. RG33-2</strain>
    </source>
</reference>
<dbReference type="InterPro" id="IPR055187">
    <property type="entry name" value="C2CH-3rd_BIRD-IDD"/>
</dbReference>
<dbReference type="PROSITE" id="PS50157">
    <property type="entry name" value="ZINC_FINGER_C2H2_2"/>
    <property type="match status" value="1"/>
</dbReference>
<keyword evidence="3 8" id="KW-0863">Zinc-finger</keyword>
<feature type="compositionally biased region" description="Low complexity" evidence="9">
    <location>
        <begin position="335"/>
        <end position="344"/>
    </location>
</feature>
<dbReference type="FunFam" id="3.30.160.60:FF:000131">
    <property type="entry name" value="protein indeterminate-domain 5, chloroplastic-like"/>
    <property type="match status" value="1"/>
</dbReference>
<keyword evidence="6" id="KW-0238">DNA-binding</keyword>
<proteinExistence type="predicted"/>
<keyword evidence="7" id="KW-0804">Transcription</keyword>
<dbReference type="InterPro" id="IPR055186">
    <property type="entry name" value="C2H2-2nd_BIRD-IDD"/>
</dbReference>
<dbReference type="Pfam" id="PF00096">
    <property type="entry name" value="zf-C2H2"/>
    <property type="match status" value="1"/>
</dbReference>
<evidence type="ECO:0000256" key="9">
    <source>
        <dbReference type="SAM" id="MobiDB-lite"/>
    </source>
</evidence>
<dbReference type="EMBL" id="JXTC01000231">
    <property type="protein sequence ID" value="PON80404.1"/>
    <property type="molecule type" value="Genomic_DNA"/>
</dbReference>
<dbReference type="Pfam" id="PF22995">
    <property type="entry name" value="C2CH-3rd_BIRD-IDD"/>
    <property type="match status" value="1"/>
</dbReference>
<accession>A0A2P5E4D0</accession>
<dbReference type="InterPro" id="IPR036236">
    <property type="entry name" value="Znf_C2H2_sf"/>
</dbReference>
<dbReference type="STRING" id="63057.A0A2P5E4D0"/>
<feature type="domain" description="C2H2-type" evidence="10">
    <location>
        <begin position="60"/>
        <end position="82"/>
    </location>
</feature>
<dbReference type="FunFam" id="3.30.160.60:FF:000554">
    <property type="entry name" value="protein indeterminate-domain 12-like"/>
    <property type="match status" value="1"/>
</dbReference>
<dbReference type="GO" id="GO:0005634">
    <property type="term" value="C:nucleus"/>
    <property type="evidence" value="ECO:0007669"/>
    <property type="project" value="TreeGrafter"/>
</dbReference>
<protein>
    <submittedName>
        <fullName evidence="11">TFIIH C1-like domain containing protein</fullName>
    </submittedName>
</protein>
<dbReference type="PANTHER" id="PTHR10593:SF187">
    <property type="entry name" value="C2H2-TYPE DOMAIN-CONTAINING PROTEIN"/>
    <property type="match status" value="1"/>
</dbReference>
<evidence type="ECO:0000256" key="1">
    <source>
        <dbReference type="ARBA" id="ARBA00022723"/>
    </source>
</evidence>
<keyword evidence="5" id="KW-0805">Transcription regulation</keyword>
<evidence type="ECO:0000259" key="10">
    <source>
        <dbReference type="PROSITE" id="PS50157"/>
    </source>
</evidence>
<evidence type="ECO:0000256" key="2">
    <source>
        <dbReference type="ARBA" id="ARBA00022737"/>
    </source>
</evidence>
<dbReference type="PROSITE" id="PS00028">
    <property type="entry name" value="ZINC_FINGER_C2H2_1"/>
    <property type="match status" value="1"/>
</dbReference>
<dbReference type="InterPro" id="IPR013087">
    <property type="entry name" value="Znf_C2H2_type"/>
</dbReference>
<feature type="region of interest" description="Disordered" evidence="9">
    <location>
        <begin position="330"/>
        <end position="357"/>
    </location>
</feature>
<dbReference type="AlphaFoldDB" id="A0A2P5E4D0"/>
<feature type="region of interest" description="Disordered" evidence="9">
    <location>
        <begin position="466"/>
        <end position="488"/>
    </location>
</feature>
<keyword evidence="12" id="KW-1185">Reference proteome</keyword>
<dbReference type="InterPro" id="IPR031140">
    <property type="entry name" value="IDD1-16"/>
</dbReference>
<dbReference type="PANTHER" id="PTHR10593">
    <property type="entry name" value="SERINE/THREONINE-PROTEIN KINASE RIO"/>
    <property type="match status" value="1"/>
</dbReference>
<dbReference type="SMART" id="SM00355">
    <property type="entry name" value="ZnF_C2H2"/>
    <property type="match status" value="3"/>
</dbReference>
<evidence type="ECO:0000256" key="5">
    <source>
        <dbReference type="ARBA" id="ARBA00023015"/>
    </source>
</evidence>
<dbReference type="Pfam" id="PF22996">
    <property type="entry name" value="C2H2-2nd_BIRD-IDD"/>
    <property type="match status" value="1"/>
</dbReference>
<evidence type="ECO:0000313" key="12">
    <source>
        <dbReference type="Proteomes" id="UP000237000"/>
    </source>
</evidence>
<evidence type="ECO:0000256" key="7">
    <source>
        <dbReference type="ARBA" id="ARBA00023163"/>
    </source>
</evidence>
<dbReference type="SUPFAM" id="SSF57667">
    <property type="entry name" value="beta-beta-alpha zinc fingers"/>
    <property type="match status" value="1"/>
</dbReference>
<dbReference type="GO" id="GO:0003700">
    <property type="term" value="F:DNA-binding transcription factor activity"/>
    <property type="evidence" value="ECO:0007669"/>
    <property type="project" value="TreeGrafter"/>
</dbReference>
<dbReference type="OrthoDB" id="6354171at2759"/>
<feature type="compositionally biased region" description="Low complexity" evidence="9">
    <location>
        <begin position="470"/>
        <end position="480"/>
    </location>
</feature>
<feature type="region of interest" description="Disordered" evidence="9">
    <location>
        <begin position="371"/>
        <end position="392"/>
    </location>
</feature>
<dbReference type="GO" id="GO:0003677">
    <property type="term" value="F:DNA binding"/>
    <property type="evidence" value="ECO:0007669"/>
    <property type="project" value="UniProtKB-KW"/>
</dbReference>
<evidence type="ECO:0000256" key="4">
    <source>
        <dbReference type="ARBA" id="ARBA00022833"/>
    </source>
</evidence>
<evidence type="ECO:0000256" key="6">
    <source>
        <dbReference type="ARBA" id="ARBA00023125"/>
    </source>
</evidence>
<sequence length="563" mass="61435">MVLAPPSEGLLKNQIQTLTLTLIRIHQLIRRREIYLETQANPDAEVIALSPKSLMATNRFICEICNKGFQRDQNLQLHRRGHNLPWKLRQRTNKDVVRKKVYVCPEKSCVHHDPSRALGDLTGIKKHFSRKHGEKKWKCEKCSKKYAVQSDWKAHTKVCGTREYKCDCGTLFSRKDSFITHRAFCDALAEENARFGTTAVPNTNILPSFINNNINNPQTAASRMTHPHLSPIFQPEFGSESVANFGSNATGDIRPRLPLWLDPSNSHQLNSNNIPFLSATGGNSPSVGGGFPELLQTAAATATLFGGQPSSAPPQISHHQWLNKFSSAHDHQGATTFPTMSSSLLPPPGLKEEEETKGNNIKNSISLSESMMTTTSSLHPNNQSPQLQGPAPHMSATALLQKAAQMGSTRSNNASSFSGSAFGLISSLSSSSSNSHKQVLFRQPVNHQSTAAENNFNDLVNSLQAASSDNANNNNNNNNNGPAAVLSSPSSFNLKQAAAAQSLSANNNENHDIDEHSLTRDFLGVGGDGHHIHGNGSNFFQQELEKFASMGSAMNLSQFSGHH</sequence>
<dbReference type="Gene3D" id="3.30.160.60">
    <property type="entry name" value="Classic Zinc Finger"/>
    <property type="match status" value="2"/>
</dbReference>
<comment type="caution">
    <text evidence="11">The sequence shown here is derived from an EMBL/GenBank/DDBJ whole genome shotgun (WGS) entry which is preliminary data.</text>
</comment>
<keyword evidence="4" id="KW-0862">Zinc</keyword>
<gene>
    <name evidence="11" type="ORF">TorRG33x02_234080</name>
</gene>
<keyword evidence="1" id="KW-0479">Metal-binding</keyword>
<name>A0A2P5E4D0_TREOI</name>
<evidence type="ECO:0000256" key="3">
    <source>
        <dbReference type="ARBA" id="ARBA00022771"/>
    </source>
</evidence>